<dbReference type="EMBL" id="JASBWS010000019">
    <property type="protein sequence ID" value="KAJ9111326.1"/>
    <property type="molecule type" value="Genomic_DNA"/>
</dbReference>
<accession>A0ACC2WKI4</accession>
<evidence type="ECO:0000313" key="1">
    <source>
        <dbReference type="EMBL" id="KAJ9111326.1"/>
    </source>
</evidence>
<comment type="caution">
    <text evidence="1">The sequence shown here is derived from an EMBL/GenBank/DDBJ whole genome shotgun (WGS) entry which is preliminary data.</text>
</comment>
<evidence type="ECO:0000313" key="2">
    <source>
        <dbReference type="Proteomes" id="UP001230649"/>
    </source>
</evidence>
<organism evidence="1 2">
    <name type="scientific">Naganishia adeliensis</name>
    <dbReference type="NCBI Taxonomy" id="92952"/>
    <lineage>
        <taxon>Eukaryota</taxon>
        <taxon>Fungi</taxon>
        <taxon>Dikarya</taxon>
        <taxon>Basidiomycota</taxon>
        <taxon>Agaricomycotina</taxon>
        <taxon>Tremellomycetes</taxon>
        <taxon>Filobasidiales</taxon>
        <taxon>Filobasidiaceae</taxon>
        <taxon>Naganishia</taxon>
    </lineage>
</organism>
<dbReference type="Proteomes" id="UP001230649">
    <property type="component" value="Unassembled WGS sequence"/>
</dbReference>
<protein>
    <submittedName>
        <fullName evidence="1">Uncharacterized protein</fullName>
    </submittedName>
</protein>
<proteinExistence type="predicted"/>
<name>A0ACC2WKI4_9TREE</name>
<sequence>MASIPTASFTQSAETQNDGVTSIDTTERASTKGTGASSMKSFRPASKQALRAFLTNFQEDAGMHLTCVHREHGVSRLMTSHPLPKHFRLHYEHAAWKYIRAAYHPNREPGERFVVHVDNVLDQLDSRGWKGTAKGRKRALARDTEAEEPKSKAKRIAGAEESSYERNTTCSAQG</sequence>
<keyword evidence="2" id="KW-1185">Reference proteome</keyword>
<reference evidence="1" key="1">
    <citation type="submission" date="2023-04" db="EMBL/GenBank/DDBJ databases">
        <title>Draft Genome sequencing of Naganishia species isolated from polar environments using Oxford Nanopore Technology.</title>
        <authorList>
            <person name="Leo P."/>
            <person name="Venkateswaran K."/>
        </authorList>
    </citation>
    <scope>NUCLEOTIDE SEQUENCE</scope>
    <source>
        <strain evidence="1">MNA-CCFEE 5262</strain>
    </source>
</reference>
<gene>
    <name evidence="1" type="ORF">QFC20_002617</name>
</gene>